<protein>
    <submittedName>
        <fullName evidence="2">Uncharacterized protein</fullName>
    </submittedName>
</protein>
<evidence type="ECO:0000313" key="2">
    <source>
        <dbReference type="EMBL" id="MCI22308.1"/>
    </source>
</evidence>
<organism evidence="2 3">
    <name type="scientific">Trifolium medium</name>
    <dbReference type="NCBI Taxonomy" id="97028"/>
    <lineage>
        <taxon>Eukaryota</taxon>
        <taxon>Viridiplantae</taxon>
        <taxon>Streptophyta</taxon>
        <taxon>Embryophyta</taxon>
        <taxon>Tracheophyta</taxon>
        <taxon>Spermatophyta</taxon>
        <taxon>Magnoliopsida</taxon>
        <taxon>eudicotyledons</taxon>
        <taxon>Gunneridae</taxon>
        <taxon>Pentapetalae</taxon>
        <taxon>rosids</taxon>
        <taxon>fabids</taxon>
        <taxon>Fabales</taxon>
        <taxon>Fabaceae</taxon>
        <taxon>Papilionoideae</taxon>
        <taxon>50 kb inversion clade</taxon>
        <taxon>NPAAA clade</taxon>
        <taxon>Hologalegina</taxon>
        <taxon>IRL clade</taxon>
        <taxon>Trifolieae</taxon>
        <taxon>Trifolium</taxon>
    </lineage>
</organism>
<reference evidence="2 3" key="1">
    <citation type="journal article" date="2018" name="Front. Plant Sci.">
        <title>Red Clover (Trifolium pratense) and Zigzag Clover (T. medium) - A Picture of Genomic Similarities and Differences.</title>
        <authorList>
            <person name="Dluhosova J."/>
            <person name="Istvanek J."/>
            <person name="Nedelnik J."/>
            <person name="Repkova J."/>
        </authorList>
    </citation>
    <scope>NUCLEOTIDE SEQUENCE [LARGE SCALE GENOMIC DNA]</scope>
    <source>
        <strain evidence="3">cv. 10/8</strain>
        <tissue evidence="2">Leaf</tissue>
    </source>
</reference>
<evidence type="ECO:0000256" key="1">
    <source>
        <dbReference type="SAM" id="MobiDB-lite"/>
    </source>
</evidence>
<dbReference type="AlphaFoldDB" id="A0A392QDS7"/>
<accession>A0A392QDS7</accession>
<proteinExistence type="predicted"/>
<name>A0A392QDS7_9FABA</name>
<keyword evidence="3" id="KW-1185">Reference proteome</keyword>
<dbReference type="Proteomes" id="UP000265520">
    <property type="component" value="Unassembled WGS sequence"/>
</dbReference>
<comment type="caution">
    <text evidence="2">The sequence shown here is derived from an EMBL/GenBank/DDBJ whole genome shotgun (WGS) entry which is preliminary data.</text>
</comment>
<sequence length="57" mass="6244">MEPTLKCVKGNTGPSATASSRRKRESARQQELEHYIQVVPVPESEAGKGKCGHLHTK</sequence>
<dbReference type="EMBL" id="LXQA010129785">
    <property type="protein sequence ID" value="MCI22308.1"/>
    <property type="molecule type" value="Genomic_DNA"/>
</dbReference>
<feature type="region of interest" description="Disordered" evidence="1">
    <location>
        <begin position="1"/>
        <end position="31"/>
    </location>
</feature>
<evidence type="ECO:0000313" key="3">
    <source>
        <dbReference type="Proteomes" id="UP000265520"/>
    </source>
</evidence>